<reference evidence="2" key="1">
    <citation type="journal article" date="2015" name="Nature">
        <title>Complex archaea that bridge the gap between prokaryotes and eukaryotes.</title>
        <authorList>
            <person name="Spang A."/>
            <person name="Saw J.H."/>
            <person name="Jorgensen S.L."/>
            <person name="Zaremba-Niedzwiedzka K."/>
            <person name="Martijn J."/>
            <person name="Lind A.E."/>
            <person name="van Eijk R."/>
            <person name="Schleper C."/>
            <person name="Guy L."/>
            <person name="Ettema T.J."/>
        </authorList>
    </citation>
    <scope>NUCLEOTIDE SEQUENCE</scope>
</reference>
<comment type="caution">
    <text evidence="2">The sequence shown here is derived from an EMBL/GenBank/DDBJ whole genome shotgun (WGS) entry which is preliminary data.</text>
</comment>
<gene>
    <name evidence="2" type="ORF">LCGC14_0391790</name>
</gene>
<proteinExistence type="predicted"/>
<evidence type="ECO:0000313" key="2">
    <source>
        <dbReference type="EMBL" id="KKN74378.1"/>
    </source>
</evidence>
<accession>A0A0F9W8K4</accession>
<evidence type="ECO:0000259" key="1">
    <source>
        <dbReference type="Pfam" id="PF13392"/>
    </source>
</evidence>
<name>A0A0F9W8K4_9ZZZZ</name>
<dbReference type="Pfam" id="PF13392">
    <property type="entry name" value="HNH_3"/>
    <property type="match status" value="1"/>
</dbReference>
<dbReference type="InterPro" id="IPR044925">
    <property type="entry name" value="His-Me_finger_sf"/>
</dbReference>
<dbReference type="AlphaFoldDB" id="A0A0F9W8K4"/>
<protein>
    <recommendedName>
        <fullName evidence="1">HNH nuclease domain-containing protein</fullName>
    </recommendedName>
</protein>
<sequence length="154" mass="17101">MGRPIRAVPAYERMFAKVEAVGGCLIYRGSVNAKGYGRVRNRSGTELAHRIAWEYGHGRRVPDGMVIMHTCDTPPCVRFAHLRLGTAAENSADMVAKGRAGERRGERSGKAKLTAGQVAEIRRRRDEGERLIDIAPDFGVHPAHLSRITRGLRW</sequence>
<dbReference type="EMBL" id="LAZR01000328">
    <property type="protein sequence ID" value="KKN74378.1"/>
    <property type="molecule type" value="Genomic_DNA"/>
</dbReference>
<dbReference type="InterPro" id="IPR003615">
    <property type="entry name" value="HNH_nuc"/>
</dbReference>
<organism evidence="2">
    <name type="scientific">marine sediment metagenome</name>
    <dbReference type="NCBI Taxonomy" id="412755"/>
    <lineage>
        <taxon>unclassified sequences</taxon>
        <taxon>metagenomes</taxon>
        <taxon>ecological metagenomes</taxon>
    </lineage>
</organism>
<feature type="domain" description="HNH nuclease" evidence="1">
    <location>
        <begin position="47"/>
        <end position="91"/>
    </location>
</feature>
<dbReference type="SUPFAM" id="SSF54060">
    <property type="entry name" value="His-Me finger endonucleases"/>
    <property type="match status" value="1"/>
</dbReference>